<protein>
    <recommendedName>
        <fullName evidence="14">Protein kinase domain-containing protein</fullName>
    </recommendedName>
</protein>
<accession>A0AAN9AWG8</accession>
<dbReference type="CDD" id="cd07865">
    <property type="entry name" value="STKc_CDK9"/>
    <property type="match status" value="1"/>
</dbReference>
<dbReference type="InterPro" id="IPR011009">
    <property type="entry name" value="Kinase-like_dom_sf"/>
</dbReference>
<comment type="similarity">
    <text evidence="2">Belongs to the protein kinase superfamily. CMGC Ser/Thr protein kinase family. CDC2/CDKX subfamily.</text>
</comment>
<dbReference type="SMART" id="SM00220">
    <property type="entry name" value="S_TKc"/>
    <property type="match status" value="1"/>
</dbReference>
<dbReference type="FunFam" id="3.30.200.20:FF:000227">
    <property type="entry name" value="Cyclin-dependent kinase 9"/>
    <property type="match status" value="1"/>
</dbReference>
<keyword evidence="3 12" id="KW-0723">Serine/threonine-protein kinase</keyword>
<dbReference type="GO" id="GO:0005634">
    <property type="term" value="C:nucleus"/>
    <property type="evidence" value="ECO:0007669"/>
    <property type="project" value="UniProtKB-SubCell"/>
</dbReference>
<keyword evidence="8" id="KW-0805">Transcription regulation</keyword>
<dbReference type="Gene3D" id="3.30.200.20">
    <property type="entry name" value="Phosphorylase Kinase, domain 1"/>
    <property type="match status" value="1"/>
</dbReference>
<dbReference type="FunFam" id="1.10.510.10:FF:000203">
    <property type="entry name" value="Cyclin-dependent kinase 9"/>
    <property type="match status" value="1"/>
</dbReference>
<dbReference type="InterPro" id="IPR008271">
    <property type="entry name" value="Ser/Thr_kinase_AS"/>
</dbReference>
<keyword evidence="6" id="KW-0418">Kinase</keyword>
<dbReference type="Proteomes" id="UP001374579">
    <property type="component" value="Unassembled WGS sequence"/>
</dbReference>
<dbReference type="GO" id="GO:0005524">
    <property type="term" value="F:ATP binding"/>
    <property type="evidence" value="ECO:0007669"/>
    <property type="project" value="UniProtKB-UniRule"/>
</dbReference>
<keyword evidence="9" id="KW-0804">Transcription</keyword>
<dbReference type="GO" id="GO:0008353">
    <property type="term" value="F:RNA polymerase II CTD heptapeptide repeat kinase activity"/>
    <property type="evidence" value="ECO:0007669"/>
    <property type="project" value="TreeGrafter"/>
</dbReference>
<evidence type="ECO:0000256" key="7">
    <source>
        <dbReference type="ARBA" id="ARBA00022840"/>
    </source>
</evidence>
<dbReference type="PROSITE" id="PS00108">
    <property type="entry name" value="PROTEIN_KINASE_ST"/>
    <property type="match status" value="1"/>
</dbReference>
<evidence type="ECO:0000256" key="3">
    <source>
        <dbReference type="ARBA" id="ARBA00022527"/>
    </source>
</evidence>
<evidence type="ECO:0000313" key="15">
    <source>
        <dbReference type="EMBL" id="KAK7094528.1"/>
    </source>
</evidence>
<feature type="domain" description="Protein kinase" evidence="14">
    <location>
        <begin position="31"/>
        <end position="326"/>
    </location>
</feature>
<keyword evidence="16" id="KW-1185">Reference proteome</keyword>
<dbReference type="InterPro" id="IPR017441">
    <property type="entry name" value="Protein_kinase_ATP_BS"/>
</dbReference>
<dbReference type="Pfam" id="PF00069">
    <property type="entry name" value="Pkinase"/>
    <property type="match status" value="1"/>
</dbReference>
<evidence type="ECO:0000256" key="13">
    <source>
        <dbReference type="SAM" id="MobiDB-lite"/>
    </source>
</evidence>
<comment type="caution">
    <text evidence="15">The sequence shown here is derived from an EMBL/GenBank/DDBJ whole genome shotgun (WGS) entry which is preliminary data.</text>
</comment>
<dbReference type="PANTHER" id="PTHR24056">
    <property type="entry name" value="CELL DIVISION PROTEIN KINASE"/>
    <property type="match status" value="1"/>
</dbReference>
<dbReference type="Gene3D" id="1.10.510.10">
    <property type="entry name" value="Transferase(Phosphotransferase) domain 1"/>
    <property type="match status" value="1"/>
</dbReference>
<evidence type="ECO:0000256" key="4">
    <source>
        <dbReference type="ARBA" id="ARBA00022679"/>
    </source>
</evidence>
<evidence type="ECO:0000256" key="5">
    <source>
        <dbReference type="ARBA" id="ARBA00022741"/>
    </source>
</evidence>
<evidence type="ECO:0000256" key="8">
    <source>
        <dbReference type="ARBA" id="ARBA00023015"/>
    </source>
</evidence>
<evidence type="ECO:0000259" key="14">
    <source>
        <dbReference type="PROSITE" id="PS50011"/>
    </source>
</evidence>
<dbReference type="InterPro" id="IPR000719">
    <property type="entry name" value="Prot_kinase_dom"/>
</dbReference>
<dbReference type="GO" id="GO:0004693">
    <property type="term" value="F:cyclin-dependent protein serine/threonine kinase activity"/>
    <property type="evidence" value="ECO:0007669"/>
    <property type="project" value="TreeGrafter"/>
</dbReference>
<proteinExistence type="inferred from homology"/>
<dbReference type="PROSITE" id="PS50011">
    <property type="entry name" value="PROTEIN_KINASE_DOM"/>
    <property type="match status" value="1"/>
</dbReference>
<keyword evidence="7 11" id="KW-0067">ATP-binding</keyword>
<dbReference type="EMBL" id="JBAMIC010000018">
    <property type="protein sequence ID" value="KAK7094528.1"/>
    <property type="molecule type" value="Genomic_DNA"/>
</dbReference>
<keyword evidence="4" id="KW-0808">Transferase</keyword>
<dbReference type="PROSITE" id="PS00107">
    <property type="entry name" value="PROTEIN_KINASE_ATP"/>
    <property type="match status" value="1"/>
</dbReference>
<evidence type="ECO:0000256" key="2">
    <source>
        <dbReference type="ARBA" id="ARBA00006485"/>
    </source>
</evidence>
<evidence type="ECO:0000256" key="10">
    <source>
        <dbReference type="ARBA" id="ARBA00023242"/>
    </source>
</evidence>
<feature type="region of interest" description="Disordered" evidence="13">
    <location>
        <begin position="355"/>
        <end position="383"/>
    </location>
</feature>
<evidence type="ECO:0000256" key="12">
    <source>
        <dbReference type="RuleBase" id="RU000304"/>
    </source>
</evidence>
<name>A0AAN9AWG8_9CAEN</name>
<comment type="subcellular location">
    <subcellularLocation>
        <location evidence="1">Nucleus</location>
    </subcellularLocation>
</comment>
<evidence type="ECO:0000256" key="1">
    <source>
        <dbReference type="ARBA" id="ARBA00004123"/>
    </source>
</evidence>
<dbReference type="InterPro" id="IPR050108">
    <property type="entry name" value="CDK"/>
</dbReference>
<keyword evidence="10" id="KW-0539">Nucleus</keyword>
<sequence>MSSSTSAGGSSARFSPYENLKYPYCDEDSKYEKLAKIGQGTFGEVFKARCKKTKTVVAMKKVLMDNEKEGFPITALREIKILQLLDHVNVVSLKEICSSRSSNYNRYKSTFYLVFEFCEHDLAGLLSNISVTFTLAEIKQVMKQLMNGLFYIHSNKILHRDMKAANILITKQGVLKLADFGLARAYSVTSRQPNRYTNRVVTLWYRPPELLLGERNYSTPIDQWGAGCIMAEMWTRSPIMQGTTEQNQLTLIAQLCGSITPEVWPGVEKLELYNKIELPKGLKRKVKERLRFYIKDAYALDLLDRLLALDPSRRVNSDEALNHDFFWMDPEPAPLTPMLSRHTTSMFEYLAPPRRQAHPPVRNVPHPAPTKAPNPDQHFERTY</sequence>
<evidence type="ECO:0000256" key="9">
    <source>
        <dbReference type="ARBA" id="ARBA00023163"/>
    </source>
</evidence>
<organism evidence="15 16">
    <name type="scientific">Littorina saxatilis</name>
    <dbReference type="NCBI Taxonomy" id="31220"/>
    <lineage>
        <taxon>Eukaryota</taxon>
        <taxon>Metazoa</taxon>
        <taxon>Spiralia</taxon>
        <taxon>Lophotrochozoa</taxon>
        <taxon>Mollusca</taxon>
        <taxon>Gastropoda</taxon>
        <taxon>Caenogastropoda</taxon>
        <taxon>Littorinimorpha</taxon>
        <taxon>Littorinoidea</taxon>
        <taxon>Littorinidae</taxon>
        <taxon>Littorina</taxon>
    </lineage>
</organism>
<evidence type="ECO:0000256" key="6">
    <source>
        <dbReference type="ARBA" id="ARBA00022777"/>
    </source>
</evidence>
<dbReference type="PANTHER" id="PTHR24056:SF233">
    <property type="entry name" value="CYCLIN-DEPENDENT KINASE 9"/>
    <property type="match status" value="1"/>
</dbReference>
<evidence type="ECO:0000313" key="16">
    <source>
        <dbReference type="Proteomes" id="UP001374579"/>
    </source>
</evidence>
<gene>
    <name evidence="15" type="ORF">V1264_006079</name>
</gene>
<evidence type="ECO:0000256" key="11">
    <source>
        <dbReference type="PROSITE-ProRule" id="PRU10141"/>
    </source>
</evidence>
<feature type="binding site" evidence="11">
    <location>
        <position position="60"/>
    </location>
    <ligand>
        <name>ATP</name>
        <dbReference type="ChEBI" id="CHEBI:30616"/>
    </ligand>
</feature>
<dbReference type="SUPFAM" id="SSF56112">
    <property type="entry name" value="Protein kinase-like (PK-like)"/>
    <property type="match status" value="1"/>
</dbReference>
<dbReference type="AlphaFoldDB" id="A0AAN9AWG8"/>
<reference evidence="15 16" key="1">
    <citation type="submission" date="2024-02" db="EMBL/GenBank/DDBJ databases">
        <title>Chromosome-scale genome assembly of the rough periwinkle Littorina saxatilis.</title>
        <authorList>
            <person name="De Jode A."/>
            <person name="Faria R."/>
            <person name="Formenti G."/>
            <person name="Sims Y."/>
            <person name="Smith T.P."/>
            <person name="Tracey A."/>
            <person name="Wood J.M.D."/>
            <person name="Zagrodzka Z.B."/>
            <person name="Johannesson K."/>
            <person name="Butlin R.K."/>
            <person name="Leder E.H."/>
        </authorList>
    </citation>
    <scope>NUCLEOTIDE SEQUENCE [LARGE SCALE GENOMIC DNA]</scope>
    <source>
        <strain evidence="15">Snail1</strain>
        <tissue evidence="15">Muscle</tissue>
    </source>
</reference>
<keyword evidence="5 11" id="KW-0547">Nucleotide-binding</keyword>